<dbReference type="PANTHER" id="PTHR21716:SF53">
    <property type="entry name" value="PERMEASE PERM-RELATED"/>
    <property type="match status" value="1"/>
</dbReference>
<gene>
    <name evidence="9" type="ORF">QGN29_11515</name>
</gene>
<dbReference type="GO" id="GO:0055085">
    <property type="term" value="P:transmembrane transport"/>
    <property type="evidence" value="ECO:0007669"/>
    <property type="project" value="TreeGrafter"/>
</dbReference>
<dbReference type="Pfam" id="PF01594">
    <property type="entry name" value="AI-2E_transport"/>
    <property type="match status" value="1"/>
</dbReference>
<evidence type="ECO:0000256" key="6">
    <source>
        <dbReference type="ARBA" id="ARBA00022989"/>
    </source>
</evidence>
<sequence length="367" mass="39040">MNKWVLAGICIFISMIVYVSKAVLLPFLAGLAIAYFLDPLADKLEERKLPRGGAAAIVLLVFFLALGGVVFAFWPIIKAQLASVSTILPKTISSLGPWFDELTKSLHTNFGIDINQNAESVIASAADKALGSLNQAISSILRNGAAVLNLLMLLLISPVVAFYLLRDWDLIVARVNGLLPPKKAADIRSIMINIDKALAGFVRGQMIVAMIMGVLYAVGWSLAGLNFSVLLGVLAGVLAFIPFVGAIFAALLATLVAVGQFGFDGGAIGLVLLVYAVVQIVEGAFLTPKLVGDKVGLHPVWVLFAIFAGSEAMGFVGVLISVPFAAAIAVLARFWIKEYETHYDLGTQAPVESTTTSNQEEIESHKA</sequence>
<dbReference type="EMBL" id="CP123872">
    <property type="protein sequence ID" value="WND02178.1"/>
    <property type="molecule type" value="Genomic_DNA"/>
</dbReference>
<evidence type="ECO:0000256" key="1">
    <source>
        <dbReference type="ARBA" id="ARBA00004651"/>
    </source>
</evidence>
<organism evidence="9 10">
    <name type="scientific">Temperatibacter marinus</name>
    <dbReference type="NCBI Taxonomy" id="1456591"/>
    <lineage>
        <taxon>Bacteria</taxon>
        <taxon>Pseudomonadati</taxon>
        <taxon>Pseudomonadota</taxon>
        <taxon>Alphaproteobacteria</taxon>
        <taxon>Kordiimonadales</taxon>
        <taxon>Temperatibacteraceae</taxon>
        <taxon>Temperatibacter</taxon>
    </lineage>
</organism>
<keyword evidence="5 8" id="KW-0812">Transmembrane</keyword>
<dbReference type="AlphaFoldDB" id="A0AA52EFI6"/>
<dbReference type="PANTHER" id="PTHR21716">
    <property type="entry name" value="TRANSMEMBRANE PROTEIN"/>
    <property type="match status" value="1"/>
</dbReference>
<feature type="transmembrane region" description="Helical" evidence="8">
    <location>
        <begin position="206"/>
        <end position="223"/>
    </location>
</feature>
<feature type="transmembrane region" description="Helical" evidence="8">
    <location>
        <begin position="146"/>
        <end position="165"/>
    </location>
</feature>
<dbReference type="RefSeq" id="WP_310798013.1">
    <property type="nucleotide sequence ID" value="NZ_CP123872.1"/>
</dbReference>
<evidence type="ECO:0000256" key="2">
    <source>
        <dbReference type="ARBA" id="ARBA00009773"/>
    </source>
</evidence>
<name>A0AA52EFI6_9PROT</name>
<feature type="transmembrane region" description="Helical" evidence="8">
    <location>
        <begin position="261"/>
        <end position="281"/>
    </location>
</feature>
<proteinExistence type="inferred from homology"/>
<keyword evidence="4" id="KW-1003">Cell membrane</keyword>
<dbReference type="Proteomes" id="UP001268683">
    <property type="component" value="Chromosome"/>
</dbReference>
<feature type="transmembrane region" description="Helical" evidence="8">
    <location>
        <begin position="229"/>
        <end position="254"/>
    </location>
</feature>
<dbReference type="InterPro" id="IPR002549">
    <property type="entry name" value="AI-2E-like"/>
</dbReference>
<dbReference type="KEGG" id="tmk:QGN29_11515"/>
<keyword evidence="7 8" id="KW-0472">Membrane</keyword>
<protein>
    <submittedName>
        <fullName evidence="9">AI-2E family transporter</fullName>
    </submittedName>
</protein>
<evidence type="ECO:0000256" key="8">
    <source>
        <dbReference type="SAM" id="Phobius"/>
    </source>
</evidence>
<reference evidence="9" key="1">
    <citation type="submission" date="2023-04" db="EMBL/GenBank/DDBJ databases">
        <title>Complete genome sequence of Temperatibacter marinus.</title>
        <authorList>
            <person name="Rong J.-C."/>
            <person name="Yi M.-L."/>
            <person name="Zhao Q."/>
        </authorList>
    </citation>
    <scope>NUCLEOTIDE SEQUENCE</scope>
    <source>
        <strain evidence="9">NBRC 110045</strain>
    </source>
</reference>
<dbReference type="GO" id="GO:0005886">
    <property type="term" value="C:plasma membrane"/>
    <property type="evidence" value="ECO:0007669"/>
    <property type="project" value="UniProtKB-SubCell"/>
</dbReference>
<comment type="subcellular location">
    <subcellularLocation>
        <location evidence="1">Cell membrane</location>
        <topology evidence="1">Multi-pass membrane protein</topology>
    </subcellularLocation>
</comment>
<keyword evidence="3" id="KW-0813">Transport</keyword>
<evidence type="ECO:0000256" key="7">
    <source>
        <dbReference type="ARBA" id="ARBA00023136"/>
    </source>
</evidence>
<feature type="transmembrane region" description="Helical" evidence="8">
    <location>
        <begin position="57"/>
        <end position="77"/>
    </location>
</feature>
<evidence type="ECO:0000313" key="10">
    <source>
        <dbReference type="Proteomes" id="UP001268683"/>
    </source>
</evidence>
<evidence type="ECO:0000256" key="3">
    <source>
        <dbReference type="ARBA" id="ARBA00022448"/>
    </source>
</evidence>
<comment type="similarity">
    <text evidence="2">Belongs to the autoinducer-2 exporter (AI-2E) (TC 2.A.86) family.</text>
</comment>
<accession>A0AA52EFI6</accession>
<evidence type="ECO:0000256" key="4">
    <source>
        <dbReference type="ARBA" id="ARBA00022475"/>
    </source>
</evidence>
<feature type="transmembrane region" description="Helical" evidence="8">
    <location>
        <begin position="301"/>
        <end position="332"/>
    </location>
</feature>
<feature type="transmembrane region" description="Helical" evidence="8">
    <location>
        <begin position="6"/>
        <end position="37"/>
    </location>
</feature>
<keyword evidence="6 8" id="KW-1133">Transmembrane helix</keyword>
<keyword evidence="10" id="KW-1185">Reference proteome</keyword>
<evidence type="ECO:0000256" key="5">
    <source>
        <dbReference type="ARBA" id="ARBA00022692"/>
    </source>
</evidence>
<evidence type="ECO:0000313" key="9">
    <source>
        <dbReference type="EMBL" id="WND02178.1"/>
    </source>
</evidence>